<feature type="domain" description="ENPP1-3/EXOG-like endonuclease/phosphodiesterase" evidence="9">
    <location>
        <begin position="27"/>
        <end position="232"/>
    </location>
</feature>
<dbReference type="PANTHER" id="PTHR13966">
    <property type="entry name" value="ENDONUCLEASE RELATED"/>
    <property type="match status" value="1"/>
</dbReference>
<dbReference type="InterPro" id="IPR044925">
    <property type="entry name" value="His-Me_finger_sf"/>
</dbReference>
<feature type="domain" description="DNA/RNA non-specific endonuclease/pyrophosphatase/phosphodiesterase" evidence="10">
    <location>
        <begin position="26"/>
        <end position="232"/>
    </location>
</feature>
<evidence type="ECO:0000259" key="10">
    <source>
        <dbReference type="SMART" id="SM00892"/>
    </source>
</evidence>
<evidence type="ECO:0000256" key="2">
    <source>
        <dbReference type="ARBA" id="ARBA00010052"/>
    </source>
</evidence>
<gene>
    <name evidence="11" type="ORF">OKIOD_LOCUS12317</name>
</gene>
<evidence type="ECO:0000256" key="3">
    <source>
        <dbReference type="ARBA" id="ARBA00022722"/>
    </source>
</evidence>
<evidence type="ECO:0000259" key="9">
    <source>
        <dbReference type="SMART" id="SM00477"/>
    </source>
</evidence>
<dbReference type="InterPro" id="IPR044929">
    <property type="entry name" value="DNA/RNA_non-sp_Endonuclease_sf"/>
</dbReference>
<dbReference type="PANTHER" id="PTHR13966:SF5">
    <property type="entry name" value="ENDONUCLEASE G, MITOCHONDRIAL"/>
    <property type="match status" value="1"/>
</dbReference>
<dbReference type="SMART" id="SM00892">
    <property type="entry name" value="Endonuclease_NS"/>
    <property type="match status" value="1"/>
</dbReference>
<dbReference type="Gene3D" id="3.40.570.10">
    <property type="entry name" value="Extracellular Endonuclease, subunit A"/>
    <property type="match status" value="1"/>
</dbReference>
<dbReference type="InterPro" id="IPR020821">
    <property type="entry name" value="ENPP1-3/EXOG-like_nuc-like"/>
</dbReference>
<protein>
    <recommendedName>
        <fullName evidence="8">Endonuclease</fullName>
        <ecNumber evidence="8">3.1.30.-</ecNumber>
    </recommendedName>
</protein>
<dbReference type="PROSITE" id="PS01070">
    <property type="entry name" value="NUCLEASE_NON_SPEC"/>
    <property type="match status" value="1"/>
</dbReference>
<accession>A0ABN7T100</accession>
<dbReference type="InterPro" id="IPR040255">
    <property type="entry name" value="Non-specific_endonuclease"/>
</dbReference>
<evidence type="ECO:0000256" key="5">
    <source>
        <dbReference type="ARBA" id="ARBA00022759"/>
    </source>
</evidence>
<keyword evidence="3 8" id="KW-0540">Nuclease</keyword>
<keyword evidence="4 8" id="KW-0479">Metal-binding</keyword>
<dbReference type="EC" id="3.1.30.-" evidence="8"/>
<dbReference type="InterPro" id="IPR001604">
    <property type="entry name" value="Endo_G_ENPP1-like_dom"/>
</dbReference>
<dbReference type="Pfam" id="PF01223">
    <property type="entry name" value="Endonuclease_NS"/>
    <property type="match status" value="1"/>
</dbReference>
<evidence type="ECO:0000256" key="6">
    <source>
        <dbReference type="ARBA" id="ARBA00022801"/>
    </source>
</evidence>
<evidence type="ECO:0000256" key="4">
    <source>
        <dbReference type="ARBA" id="ARBA00022723"/>
    </source>
</evidence>
<dbReference type="EMBL" id="OU015566">
    <property type="protein sequence ID" value="CAG5107918.1"/>
    <property type="molecule type" value="Genomic_DNA"/>
</dbReference>
<keyword evidence="5 8" id="KW-0255">Endonuclease</keyword>
<dbReference type="CDD" id="cd00091">
    <property type="entry name" value="NUC"/>
    <property type="match status" value="1"/>
</dbReference>
<reference evidence="11 12" key="1">
    <citation type="submission" date="2021-04" db="EMBL/GenBank/DDBJ databases">
        <authorList>
            <person name="Bliznina A."/>
        </authorList>
    </citation>
    <scope>NUCLEOTIDE SEQUENCE [LARGE SCALE GENOMIC DNA]</scope>
</reference>
<sequence length="253" mass="29380">MMPVTVQQSIYKLGDPNQSATPPLIFRDNYVLSFDERMRNPKWVYEKITKDDLEGDADRKDCDFKSDKEVHRYFRAENLDYRGSGFDRGHLAAAANHRKSPNVLQETFLLSNICPQHPGLNRKLWKSLEIYTRSLAKHYDCVHVFSGPLYLPKEKEGKLIVEYQLIGTNQVAVPTHFFKILLLENEKEFQIKSYVMPNEETNSEDDLKESMVPLEAIERASGLVFMDRLQNQKYGKPITRMNSEIAKKSGLFR</sequence>
<evidence type="ECO:0000256" key="1">
    <source>
        <dbReference type="ARBA" id="ARBA00001946"/>
    </source>
</evidence>
<name>A0ABN7T100_OIKDI</name>
<dbReference type="InterPro" id="IPR018524">
    <property type="entry name" value="DNA/RNA_endonuclease_AS"/>
</dbReference>
<dbReference type="SUPFAM" id="SSF54060">
    <property type="entry name" value="His-Me finger endonucleases"/>
    <property type="match status" value="1"/>
</dbReference>
<dbReference type="SMART" id="SM00477">
    <property type="entry name" value="NUC"/>
    <property type="match status" value="1"/>
</dbReference>
<evidence type="ECO:0000256" key="8">
    <source>
        <dbReference type="RuleBase" id="RU366055"/>
    </source>
</evidence>
<evidence type="ECO:0000313" key="12">
    <source>
        <dbReference type="Proteomes" id="UP001158576"/>
    </source>
</evidence>
<proteinExistence type="inferred from homology"/>
<dbReference type="Proteomes" id="UP001158576">
    <property type="component" value="Chromosome 1"/>
</dbReference>
<keyword evidence="6 8" id="KW-0378">Hydrolase</keyword>
<comment type="cofactor">
    <cofactor evidence="1 8">
        <name>Mg(2+)</name>
        <dbReference type="ChEBI" id="CHEBI:18420"/>
    </cofactor>
</comment>
<evidence type="ECO:0000313" key="11">
    <source>
        <dbReference type="EMBL" id="CAG5107918.1"/>
    </source>
</evidence>
<keyword evidence="7" id="KW-0460">Magnesium</keyword>
<keyword evidence="12" id="KW-1185">Reference proteome</keyword>
<evidence type="ECO:0000256" key="7">
    <source>
        <dbReference type="ARBA" id="ARBA00022842"/>
    </source>
</evidence>
<comment type="similarity">
    <text evidence="2 8">Belongs to the DNA/RNA non-specific endonuclease family.</text>
</comment>
<organism evidence="11 12">
    <name type="scientific">Oikopleura dioica</name>
    <name type="common">Tunicate</name>
    <dbReference type="NCBI Taxonomy" id="34765"/>
    <lineage>
        <taxon>Eukaryota</taxon>
        <taxon>Metazoa</taxon>
        <taxon>Chordata</taxon>
        <taxon>Tunicata</taxon>
        <taxon>Appendicularia</taxon>
        <taxon>Copelata</taxon>
        <taxon>Oikopleuridae</taxon>
        <taxon>Oikopleura</taxon>
    </lineage>
</organism>